<dbReference type="InterPro" id="IPR036770">
    <property type="entry name" value="Ankyrin_rpt-contain_sf"/>
</dbReference>
<evidence type="ECO:0000256" key="1">
    <source>
        <dbReference type="ARBA" id="ARBA00022737"/>
    </source>
</evidence>
<dbReference type="GO" id="GO:0005737">
    <property type="term" value="C:cytoplasm"/>
    <property type="evidence" value="ECO:0007669"/>
    <property type="project" value="TreeGrafter"/>
</dbReference>
<dbReference type="InterPro" id="IPR002110">
    <property type="entry name" value="Ankyrin_rpt"/>
</dbReference>
<protein>
    <submittedName>
        <fullName evidence="5">Ankyrin</fullName>
    </submittedName>
</protein>
<dbReference type="PROSITE" id="PS50297">
    <property type="entry name" value="ANK_REP_REGION"/>
    <property type="match status" value="1"/>
</dbReference>
<dbReference type="PROSITE" id="PS50088">
    <property type="entry name" value="ANK_REPEAT"/>
    <property type="match status" value="1"/>
</dbReference>
<dbReference type="PANTHER" id="PTHR24189:SF50">
    <property type="entry name" value="ANKYRIN REPEAT AND SOCS BOX PROTEIN 2"/>
    <property type="match status" value="1"/>
</dbReference>
<dbReference type="SMART" id="SM00248">
    <property type="entry name" value="ANK"/>
    <property type="match status" value="9"/>
</dbReference>
<keyword evidence="2 3" id="KW-0040">ANK repeat</keyword>
<dbReference type="GeneID" id="54349945"/>
<dbReference type="InterPro" id="IPR050745">
    <property type="entry name" value="Multifunctional_regulatory"/>
</dbReference>
<feature type="region of interest" description="Disordered" evidence="4">
    <location>
        <begin position="21"/>
        <end position="45"/>
    </location>
</feature>
<organism evidence="5 6">
    <name type="scientific">Didymella exigua CBS 183.55</name>
    <dbReference type="NCBI Taxonomy" id="1150837"/>
    <lineage>
        <taxon>Eukaryota</taxon>
        <taxon>Fungi</taxon>
        <taxon>Dikarya</taxon>
        <taxon>Ascomycota</taxon>
        <taxon>Pezizomycotina</taxon>
        <taxon>Dothideomycetes</taxon>
        <taxon>Pleosporomycetidae</taxon>
        <taxon>Pleosporales</taxon>
        <taxon>Pleosporineae</taxon>
        <taxon>Didymellaceae</taxon>
        <taxon>Didymella</taxon>
    </lineage>
</organism>
<dbReference type="Proteomes" id="UP000800082">
    <property type="component" value="Unassembled WGS sequence"/>
</dbReference>
<sequence>MAQAKRKVSLGELISHAGITPVATRQPCLPAPSQPGNSSSEEDRTQARHILIRRRQKNPESRDAVLKRIFKSSKEKEKALDTTQWEFSQDELDQALSAVIRNSESSPGLVHAFLSLGAKVNFVDTSDKKKSKNNAPNSGLRRRSTVLQQAATLRKADSVNILACSGADQTTLDEGLKAALATKDQACIEELLRHGADLNRFPNALGTAVQSNDPDYVQLLLRAPKALRPEVMSSCLSAAVRQNSEAIASLLIRYGADPNFDSASALNSAIGKEDWRMTLTLVSGPTAIAPHNLQRLLDTVMRLRTCVATLQFLQLLFCCGLPPASIGLPDLLICRVRKDDTPGSKMMINHGVPTTAKEAECLRLAIENENWILVDAILDTPIKGQHASAALDVLQLSTPRPERLRVLQGLLGKGAGGVSLGRWLSLAVKERDVTLMELLLSSGAPVDAQTISLAVTQADESILHLLCSNAPTSASTSPALPLVFGPHGRRHPKTLLLLDILLAHGVENGPALQTLQIAIRGGPENLDIAQRLLAADSKLLGSALEYTIALEDPAKKKPLMDALLKLGIPQEALDKALTTETQYAARTKDLSTTTMLLRQGAPVSGDALGSAVSFGDTSLTKVLLSGKRQPSRSDVTRSFRTLFLERTLQDAAVDVESTVCIAEMLLSCGVEPPAVDAALRATLGITHDSLHIGALINLLLRHHANVNSADGVCFLLAAQKSNHSIFEKLLLHQPNFSLVIPALLSSKIADQVAMSSINLCFKHGCTSDGLDLVPFGDRKISVLIMAMQNYPRHAPLLRSLLDHEWSPEIIIREVIDPTSGEEPISAILWALLQPQKRISDSVVRELLAAGASATRASPISGITPLSVAARESRGDIIQALLERGADPSHRDKWARSALFYASSRSAMSIVQALAPTALKDDGSLHEAARCLHVDAVSVLIQHGHSPNFPSRLHEGRTPLGELCLHAEPATGQQRSRVQHLIRLLLDYGADPLFRIRNEKSSILLALDNPHGALDITEALLETEVWETINDEKHAYHSSGLTYSPISYVEHISTLHRATIKPKLIGLLRDKGCVPRFYSSTADQPTGAIGIPPSILRLVDLQKEHILALKHAEDSHEHTRTLEETTHRDLLRRKREAQDADLAAQSAAQAHWQSLEQQKHDFEVQRVQAAEWMKRAEKTAWHNLTMEQERDAAATRQKAEERKASAAAAHEARMVDVRKGEIEHRAGVERRMLKEKEELYDRNVARQKEVTRRLNESAQLHARLKQDRPAIEGSSGQWGTVD</sequence>
<name>A0A6A5RVK6_9PLEO</name>
<dbReference type="Gene3D" id="1.25.40.20">
    <property type="entry name" value="Ankyrin repeat-containing domain"/>
    <property type="match status" value="4"/>
</dbReference>
<keyword evidence="1" id="KW-0677">Repeat</keyword>
<evidence type="ECO:0000256" key="2">
    <source>
        <dbReference type="ARBA" id="ARBA00023043"/>
    </source>
</evidence>
<reference evidence="5" key="1">
    <citation type="journal article" date="2020" name="Stud. Mycol.">
        <title>101 Dothideomycetes genomes: a test case for predicting lifestyles and emergence of pathogens.</title>
        <authorList>
            <person name="Haridas S."/>
            <person name="Albert R."/>
            <person name="Binder M."/>
            <person name="Bloem J."/>
            <person name="Labutti K."/>
            <person name="Salamov A."/>
            <person name="Andreopoulos B."/>
            <person name="Baker S."/>
            <person name="Barry K."/>
            <person name="Bills G."/>
            <person name="Bluhm B."/>
            <person name="Cannon C."/>
            <person name="Castanera R."/>
            <person name="Culley D."/>
            <person name="Daum C."/>
            <person name="Ezra D."/>
            <person name="Gonzalez J."/>
            <person name="Henrissat B."/>
            <person name="Kuo A."/>
            <person name="Liang C."/>
            <person name="Lipzen A."/>
            <person name="Lutzoni F."/>
            <person name="Magnuson J."/>
            <person name="Mondo S."/>
            <person name="Nolan M."/>
            <person name="Ohm R."/>
            <person name="Pangilinan J."/>
            <person name="Park H.-J."/>
            <person name="Ramirez L."/>
            <person name="Alfaro M."/>
            <person name="Sun H."/>
            <person name="Tritt A."/>
            <person name="Yoshinaga Y."/>
            <person name="Zwiers L.-H."/>
            <person name="Turgeon B."/>
            <person name="Goodwin S."/>
            <person name="Spatafora J."/>
            <person name="Crous P."/>
            <person name="Grigoriev I."/>
        </authorList>
    </citation>
    <scope>NUCLEOTIDE SEQUENCE</scope>
    <source>
        <strain evidence="5">CBS 183.55</strain>
    </source>
</reference>
<dbReference type="SUPFAM" id="SSF48403">
    <property type="entry name" value="Ankyrin repeat"/>
    <property type="match status" value="3"/>
</dbReference>
<feature type="compositionally biased region" description="Basic and acidic residues" evidence="4">
    <location>
        <begin position="1245"/>
        <end position="1254"/>
    </location>
</feature>
<dbReference type="RefSeq" id="XP_033449595.1">
    <property type="nucleotide sequence ID" value="XM_033592277.1"/>
</dbReference>
<proteinExistence type="predicted"/>
<evidence type="ECO:0000256" key="3">
    <source>
        <dbReference type="PROSITE-ProRule" id="PRU00023"/>
    </source>
</evidence>
<dbReference type="Pfam" id="PF12796">
    <property type="entry name" value="Ank_2"/>
    <property type="match status" value="1"/>
</dbReference>
<dbReference type="GO" id="GO:0005634">
    <property type="term" value="C:nucleus"/>
    <property type="evidence" value="ECO:0007669"/>
    <property type="project" value="TreeGrafter"/>
</dbReference>
<accession>A0A6A5RVK6</accession>
<dbReference type="EMBL" id="ML978966">
    <property type="protein sequence ID" value="KAF1929347.1"/>
    <property type="molecule type" value="Genomic_DNA"/>
</dbReference>
<evidence type="ECO:0000256" key="4">
    <source>
        <dbReference type="SAM" id="MobiDB-lite"/>
    </source>
</evidence>
<gene>
    <name evidence="5" type="ORF">M421DRAFT_419878</name>
</gene>
<keyword evidence="6" id="KW-1185">Reference proteome</keyword>
<evidence type="ECO:0000313" key="5">
    <source>
        <dbReference type="EMBL" id="KAF1929347.1"/>
    </source>
</evidence>
<evidence type="ECO:0000313" key="6">
    <source>
        <dbReference type="Proteomes" id="UP000800082"/>
    </source>
</evidence>
<dbReference type="PANTHER" id="PTHR24189">
    <property type="entry name" value="MYOTROPHIN"/>
    <property type="match status" value="1"/>
</dbReference>
<feature type="region of interest" description="Disordered" evidence="4">
    <location>
        <begin position="1245"/>
        <end position="1281"/>
    </location>
</feature>
<dbReference type="OrthoDB" id="3182339at2759"/>
<feature type="repeat" description="ANK" evidence="3">
    <location>
        <begin position="860"/>
        <end position="892"/>
    </location>
</feature>